<dbReference type="EC" id="3.6.4.13" evidence="10"/>
<dbReference type="GO" id="GO:0016787">
    <property type="term" value="F:hydrolase activity"/>
    <property type="evidence" value="ECO:0007669"/>
    <property type="project" value="UniProtKB-KW"/>
</dbReference>
<feature type="compositionally biased region" description="Basic residues" evidence="11">
    <location>
        <begin position="659"/>
        <end position="672"/>
    </location>
</feature>
<evidence type="ECO:0000256" key="2">
    <source>
        <dbReference type="ARBA" id="ARBA00022801"/>
    </source>
</evidence>
<comment type="similarity">
    <text evidence="6">Belongs to the DEAD box helicase family. DDX10/DBP4 subfamily.</text>
</comment>
<evidence type="ECO:0000256" key="1">
    <source>
        <dbReference type="ARBA" id="ARBA00022741"/>
    </source>
</evidence>
<dbReference type="Proteomes" id="UP000594454">
    <property type="component" value="Chromosome 5"/>
</dbReference>
<dbReference type="GO" id="GO:0005524">
    <property type="term" value="F:ATP binding"/>
    <property type="evidence" value="ECO:0007669"/>
    <property type="project" value="UniProtKB-UniRule"/>
</dbReference>
<keyword evidence="4 9" id="KW-0067">ATP-binding</keyword>
<evidence type="ECO:0000313" key="16">
    <source>
        <dbReference type="Proteomes" id="UP000594454"/>
    </source>
</evidence>
<evidence type="ECO:0000259" key="14">
    <source>
        <dbReference type="PROSITE" id="PS51195"/>
    </source>
</evidence>
<dbReference type="PROSITE" id="PS51195">
    <property type="entry name" value="Q_MOTIF"/>
    <property type="match status" value="1"/>
</dbReference>
<dbReference type="OMA" id="FLWRQKQ"/>
<dbReference type="InterPro" id="IPR001650">
    <property type="entry name" value="Helicase_C-like"/>
</dbReference>
<dbReference type="PROSITE" id="PS51194">
    <property type="entry name" value="HELICASE_CTER"/>
    <property type="match status" value="1"/>
</dbReference>
<dbReference type="SMART" id="SM00490">
    <property type="entry name" value="HELICc"/>
    <property type="match status" value="1"/>
</dbReference>
<feature type="short sequence motif" description="Q motif" evidence="8">
    <location>
        <begin position="48"/>
        <end position="76"/>
    </location>
</feature>
<organism evidence="15 16">
    <name type="scientific">Hermetia illucens</name>
    <name type="common">Black soldier fly</name>
    <dbReference type="NCBI Taxonomy" id="343691"/>
    <lineage>
        <taxon>Eukaryota</taxon>
        <taxon>Metazoa</taxon>
        <taxon>Ecdysozoa</taxon>
        <taxon>Arthropoda</taxon>
        <taxon>Hexapoda</taxon>
        <taxon>Insecta</taxon>
        <taxon>Pterygota</taxon>
        <taxon>Neoptera</taxon>
        <taxon>Endopterygota</taxon>
        <taxon>Diptera</taxon>
        <taxon>Brachycera</taxon>
        <taxon>Stratiomyomorpha</taxon>
        <taxon>Stratiomyidae</taxon>
        <taxon>Hermetiinae</taxon>
        <taxon>Hermetia</taxon>
    </lineage>
</organism>
<feature type="region of interest" description="Disordered" evidence="11">
    <location>
        <begin position="655"/>
        <end position="770"/>
    </location>
</feature>
<evidence type="ECO:0000256" key="9">
    <source>
        <dbReference type="RuleBase" id="RU000492"/>
    </source>
</evidence>
<dbReference type="GO" id="GO:0003724">
    <property type="term" value="F:RNA helicase activity"/>
    <property type="evidence" value="ECO:0007669"/>
    <property type="project" value="UniProtKB-EC"/>
</dbReference>
<evidence type="ECO:0000256" key="7">
    <source>
        <dbReference type="ARBA" id="ARBA00047984"/>
    </source>
</evidence>
<evidence type="ECO:0000256" key="11">
    <source>
        <dbReference type="SAM" id="MobiDB-lite"/>
    </source>
</evidence>
<keyword evidence="5 10" id="KW-0694">RNA-binding</keyword>
<comment type="catalytic activity">
    <reaction evidence="7 10">
        <text>ATP + H2O = ADP + phosphate + H(+)</text>
        <dbReference type="Rhea" id="RHEA:13065"/>
        <dbReference type="ChEBI" id="CHEBI:15377"/>
        <dbReference type="ChEBI" id="CHEBI:15378"/>
        <dbReference type="ChEBI" id="CHEBI:30616"/>
        <dbReference type="ChEBI" id="CHEBI:43474"/>
        <dbReference type="ChEBI" id="CHEBI:456216"/>
        <dbReference type="EC" id="3.6.4.13"/>
    </reaction>
</comment>
<dbReference type="InterPro" id="IPR025313">
    <property type="entry name" value="SPB4-like_CTE"/>
</dbReference>
<feature type="compositionally biased region" description="Basic and acidic residues" evidence="11">
    <location>
        <begin position="607"/>
        <end position="624"/>
    </location>
</feature>
<dbReference type="CDD" id="cd18787">
    <property type="entry name" value="SF2_C_DEAD"/>
    <property type="match status" value="1"/>
</dbReference>
<evidence type="ECO:0000259" key="12">
    <source>
        <dbReference type="PROSITE" id="PS51192"/>
    </source>
</evidence>
<evidence type="ECO:0000256" key="3">
    <source>
        <dbReference type="ARBA" id="ARBA00022806"/>
    </source>
</evidence>
<reference evidence="15 16" key="1">
    <citation type="submission" date="2020-11" db="EMBL/GenBank/DDBJ databases">
        <authorList>
            <person name="Wallbank WR R."/>
            <person name="Pardo Diaz C."/>
            <person name="Kozak K."/>
            <person name="Martin S."/>
            <person name="Jiggins C."/>
            <person name="Moest M."/>
            <person name="Warren A I."/>
            <person name="Generalovic N T."/>
            <person name="Byers J.R.P. K."/>
            <person name="Montejo-Kovacevich G."/>
            <person name="Yen C E."/>
        </authorList>
    </citation>
    <scope>NUCLEOTIDE SEQUENCE [LARGE SCALE GENOMIC DNA]</scope>
</reference>
<dbReference type="EMBL" id="LR899013">
    <property type="protein sequence ID" value="CAD7091373.1"/>
    <property type="molecule type" value="Genomic_DNA"/>
</dbReference>
<feature type="domain" description="DEAD-box RNA helicase Q" evidence="14">
    <location>
        <begin position="48"/>
        <end position="76"/>
    </location>
</feature>
<dbReference type="InParanoid" id="A0A7R8V262"/>
<evidence type="ECO:0000256" key="4">
    <source>
        <dbReference type="ARBA" id="ARBA00022840"/>
    </source>
</evidence>
<feature type="compositionally biased region" description="Acidic residues" evidence="11">
    <location>
        <begin position="677"/>
        <end position="693"/>
    </location>
</feature>
<feature type="domain" description="Helicase ATP-binding" evidence="12">
    <location>
        <begin position="79"/>
        <end position="253"/>
    </location>
</feature>
<protein>
    <recommendedName>
        <fullName evidence="10">ATP-dependent RNA helicase</fullName>
        <ecNumber evidence="10">3.6.4.13</ecNumber>
    </recommendedName>
</protein>
<evidence type="ECO:0000256" key="10">
    <source>
        <dbReference type="RuleBase" id="RU365068"/>
    </source>
</evidence>
<dbReference type="SMART" id="SM01178">
    <property type="entry name" value="DUF4217"/>
    <property type="match status" value="1"/>
</dbReference>
<dbReference type="Gene3D" id="3.40.50.300">
    <property type="entry name" value="P-loop containing nucleotide triphosphate hydrolases"/>
    <property type="match status" value="2"/>
</dbReference>
<dbReference type="PROSITE" id="PS00039">
    <property type="entry name" value="DEAD_ATP_HELICASE"/>
    <property type="match status" value="1"/>
</dbReference>
<evidence type="ECO:0000256" key="5">
    <source>
        <dbReference type="ARBA" id="ARBA00022884"/>
    </source>
</evidence>
<evidence type="ECO:0000259" key="13">
    <source>
        <dbReference type="PROSITE" id="PS51194"/>
    </source>
</evidence>
<dbReference type="CDD" id="cd17941">
    <property type="entry name" value="DEADc_DDX10"/>
    <property type="match status" value="1"/>
</dbReference>
<feature type="region of interest" description="Disordered" evidence="11">
    <location>
        <begin position="497"/>
        <end position="527"/>
    </location>
</feature>
<feature type="region of interest" description="Disordered" evidence="11">
    <location>
        <begin position="1"/>
        <end position="29"/>
    </location>
</feature>
<dbReference type="InterPro" id="IPR014014">
    <property type="entry name" value="RNA_helicase_DEAD_Q_motif"/>
</dbReference>
<comment type="domain">
    <text evidence="10">The Q motif is unique to and characteristic of the DEAD box family of RNA helicases and controls ATP binding and hydrolysis.</text>
</comment>
<accession>A0A7R8V262</accession>
<dbReference type="AlphaFoldDB" id="A0A7R8V262"/>
<dbReference type="Pfam" id="PF13959">
    <property type="entry name" value="CTE_SPB4"/>
    <property type="match status" value="1"/>
</dbReference>
<comment type="function">
    <text evidence="10">RNA helicase.</text>
</comment>
<feature type="domain" description="Helicase C-terminal" evidence="13">
    <location>
        <begin position="265"/>
        <end position="430"/>
    </location>
</feature>
<feature type="region of interest" description="Disordered" evidence="11">
    <location>
        <begin position="604"/>
        <end position="640"/>
    </location>
</feature>
<evidence type="ECO:0000313" key="15">
    <source>
        <dbReference type="EMBL" id="CAD7091373.1"/>
    </source>
</evidence>
<evidence type="ECO:0000256" key="8">
    <source>
        <dbReference type="PROSITE-ProRule" id="PRU00552"/>
    </source>
</evidence>
<dbReference type="GO" id="GO:0010468">
    <property type="term" value="P:regulation of gene expression"/>
    <property type="evidence" value="ECO:0007669"/>
    <property type="project" value="UniProtKB-ARBA"/>
</dbReference>
<dbReference type="InterPro" id="IPR000629">
    <property type="entry name" value="RNA-helicase_DEAD-box_CS"/>
</dbReference>
<gene>
    <name evidence="15" type="ORF">HERILL_LOCUS13790</name>
</gene>
<dbReference type="Pfam" id="PF00271">
    <property type="entry name" value="Helicase_C"/>
    <property type="match status" value="1"/>
</dbReference>
<sequence length="788" mass="90284">MQNKEKGNFKPKNRKTFKKKTQQNKINEDDEIKEIQSKYDSIVPSNVKCFDDLPLSYKTKKALKECNYKTPTDIQRESIGYALQGRDVLGAAVTGSGKTLAFLVPVLEKLYTQKWSRMDGTGAIIISPTRELAYQIFETLRKVGAKHDFSAGLIIGGKNLKFERGRMDQCNIMICTPGRLLQHMDENPLFNATSMQILVLDEADRCLDMGFEQTMNAIIENLPPERQTLLFSATQTKSVKDLARLSLDNPVYVAPHEQQMTTPQSLQQNYVVINLEDKITMLWSFIKNHLKQKCIVFMSSCKQVKYIYEIFCKLRPGTSLLALYGTLHQDRRVAIYNEFMRKSNVVLFATDVASRGLDFPVVNWVIQLDCPEDVTQYIHRAGRTARHKAKGESLLVLLPSEEEAMIEELTQKKISINKISIDPRKMFSPRAKMEAFLAQNKELKESAQRAFVSYIKSVILMKNKKVFNVEALDTDAYARSLGLVVVPRIRFLQRLKKRQQKQKEGRESASSESSEEEEEEKPVQKEQNKLILAHSSEDEDNDDDLFTIKRKDHEVDTQIGEDEHADISLAKNPAKAPKIVTKAALAKRVLKKKIVANKKVVFDEEGEQLKDPTKHLQSDLAREYENEDEDDGGGIDIEKAKRLLREEDKFDKERFREKIKAKRKAKKQKLKKKRDDDQQELDDFGSDEDDDVDLSWLPDPDKIYGPKNSDEESVSDAESEIHQLPTKLFEKPRNKRELSVSMSENSSADEDEEEDKRSKPIKKKAKKMASKLSVDEAEMLAMRLLGSE</sequence>
<keyword evidence="3 9" id="KW-0347">Helicase</keyword>
<feature type="compositionally biased region" description="Basic residues" evidence="11">
    <location>
        <begin position="759"/>
        <end position="769"/>
    </location>
</feature>
<dbReference type="FunFam" id="3.40.50.300:FF:001089">
    <property type="entry name" value="RNA helicase"/>
    <property type="match status" value="1"/>
</dbReference>
<dbReference type="OrthoDB" id="10259640at2759"/>
<feature type="compositionally biased region" description="Basic and acidic residues" evidence="11">
    <location>
        <begin position="728"/>
        <end position="738"/>
    </location>
</feature>
<dbReference type="FunCoup" id="A0A7R8V262">
    <property type="interactions" value="2399"/>
</dbReference>
<keyword evidence="2 9" id="KW-0378">Hydrolase</keyword>
<name>A0A7R8V262_HERIL</name>
<dbReference type="InterPro" id="IPR014001">
    <property type="entry name" value="Helicase_ATP-bd"/>
</dbReference>
<dbReference type="SUPFAM" id="SSF52540">
    <property type="entry name" value="P-loop containing nucleoside triphosphate hydrolases"/>
    <property type="match status" value="1"/>
</dbReference>
<keyword evidence="1 9" id="KW-0547">Nucleotide-binding</keyword>
<evidence type="ECO:0000256" key="6">
    <source>
        <dbReference type="ARBA" id="ARBA00038084"/>
    </source>
</evidence>
<dbReference type="InterPro" id="IPR011545">
    <property type="entry name" value="DEAD/DEAH_box_helicase_dom"/>
</dbReference>
<dbReference type="Pfam" id="PF00270">
    <property type="entry name" value="DEAD"/>
    <property type="match status" value="1"/>
</dbReference>
<dbReference type="PROSITE" id="PS51192">
    <property type="entry name" value="HELICASE_ATP_BIND_1"/>
    <property type="match status" value="1"/>
</dbReference>
<dbReference type="SMART" id="SM00487">
    <property type="entry name" value="DEXDc"/>
    <property type="match status" value="1"/>
</dbReference>
<keyword evidence="16" id="KW-1185">Reference proteome</keyword>
<feature type="compositionally biased region" description="Basic residues" evidence="11">
    <location>
        <begin position="9"/>
        <end position="22"/>
    </location>
</feature>
<dbReference type="GO" id="GO:0003723">
    <property type="term" value="F:RNA binding"/>
    <property type="evidence" value="ECO:0007669"/>
    <property type="project" value="UniProtKB-UniRule"/>
</dbReference>
<dbReference type="PANTHER" id="PTHR24031">
    <property type="entry name" value="RNA HELICASE"/>
    <property type="match status" value="1"/>
</dbReference>
<proteinExistence type="inferred from homology"/>
<dbReference type="InterPro" id="IPR027417">
    <property type="entry name" value="P-loop_NTPase"/>
</dbReference>
<feature type="compositionally biased region" description="Basic and acidic residues" evidence="11">
    <location>
        <begin position="699"/>
        <end position="710"/>
    </location>
</feature>